<accession>A0A2N9M5C8</accession>
<evidence type="ECO:0000259" key="1">
    <source>
        <dbReference type="PROSITE" id="PS50995"/>
    </source>
</evidence>
<dbReference type="Pfam" id="PF01047">
    <property type="entry name" value="MarR"/>
    <property type="match status" value="1"/>
</dbReference>
<sequence>MRIDAFLRESPMFVVNRAARRFESLTARVLAADGLGFIEALVLAALFFEAPRQVKPSQLAETFSTTRGNLSHCISSLEAKGFLQRKIDPGDARAYLLTLKPQGRRCALRVIAALDRLQKDFESEIGKTTLAEMLHSIHKLETRATAR</sequence>
<dbReference type="GO" id="GO:0006950">
    <property type="term" value="P:response to stress"/>
    <property type="evidence" value="ECO:0007669"/>
    <property type="project" value="TreeGrafter"/>
</dbReference>
<dbReference type="OrthoDB" id="163346at2"/>
<dbReference type="InterPro" id="IPR000835">
    <property type="entry name" value="HTH_MarR-typ"/>
</dbReference>
<gene>
    <name evidence="2" type="ORF">SBA5_80065</name>
</gene>
<dbReference type="PROSITE" id="PS50995">
    <property type="entry name" value="HTH_MARR_2"/>
    <property type="match status" value="1"/>
</dbReference>
<dbReference type="Proteomes" id="UP000239735">
    <property type="component" value="Unassembled WGS sequence"/>
</dbReference>
<name>A0A2N9M5C8_9BACT</name>
<dbReference type="PRINTS" id="PR00598">
    <property type="entry name" value="HTHMARR"/>
</dbReference>
<dbReference type="EMBL" id="OKRB01000141">
    <property type="protein sequence ID" value="SPE30696.1"/>
    <property type="molecule type" value="Genomic_DNA"/>
</dbReference>
<dbReference type="SUPFAM" id="SSF46785">
    <property type="entry name" value="Winged helix' DNA-binding domain"/>
    <property type="match status" value="1"/>
</dbReference>
<dbReference type="PANTHER" id="PTHR33164">
    <property type="entry name" value="TRANSCRIPTIONAL REGULATOR, MARR FAMILY"/>
    <property type="match status" value="1"/>
</dbReference>
<dbReference type="Gene3D" id="1.10.10.10">
    <property type="entry name" value="Winged helix-like DNA-binding domain superfamily/Winged helix DNA-binding domain"/>
    <property type="match status" value="1"/>
</dbReference>
<evidence type="ECO:0000313" key="2">
    <source>
        <dbReference type="EMBL" id="SPE30696.1"/>
    </source>
</evidence>
<feature type="domain" description="HTH marR-type" evidence="1">
    <location>
        <begin position="8"/>
        <end position="142"/>
    </location>
</feature>
<protein>
    <submittedName>
        <fullName evidence="2">Regulatory protein MarR</fullName>
    </submittedName>
</protein>
<dbReference type="InterPro" id="IPR036390">
    <property type="entry name" value="WH_DNA-bd_sf"/>
</dbReference>
<dbReference type="AlphaFoldDB" id="A0A2N9M5C8"/>
<dbReference type="GO" id="GO:0003700">
    <property type="term" value="F:DNA-binding transcription factor activity"/>
    <property type="evidence" value="ECO:0007669"/>
    <property type="project" value="InterPro"/>
</dbReference>
<reference evidence="3" key="1">
    <citation type="submission" date="2018-02" db="EMBL/GenBank/DDBJ databases">
        <authorList>
            <person name="Hausmann B."/>
        </authorList>
    </citation>
    <scope>NUCLEOTIDE SEQUENCE [LARGE SCALE GENOMIC DNA]</scope>
    <source>
        <strain evidence="3">Peat soil MAG SbA5</strain>
    </source>
</reference>
<dbReference type="InterPro" id="IPR039422">
    <property type="entry name" value="MarR/SlyA-like"/>
</dbReference>
<organism evidence="2 3">
    <name type="scientific">Candidatus Sulfuritelmatomonas gaucii</name>
    <dbReference type="NCBI Taxonomy" id="2043161"/>
    <lineage>
        <taxon>Bacteria</taxon>
        <taxon>Pseudomonadati</taxon>
        <taxon>Acidobacteriota</taxon>
        <taxon>Terriglobia</taxon>
        <taxon>Terriglobales</taxon>
        <taxon>Acidobacteriaceae</taxon>
        <taxon>Candidatus Sulfuritelmatomonas</taxon>
    </lineage>
</organism>
<dbReference type="PANTHER" id="PTHR33164:SF43">
    <property type="entry name" value="HTH-TYPE TRANSCRIPTIONAL REPRESSOR YETL"/>
    <property type="match status" value="1"/>
</dbReference>
<evidence type="ECO:0000313" key="3">
    <source>
        <dbReference type="Proteomes" id="UP000239735"/>
    </source>
</evidence>
<dbReference type="SMART" id="SM00347">
    <property type="entry name" value="HTH_MARR"/>
    <property type="match status" value="1"/>
</dbReference>
<proteinExistence type="predicted"/>
<dbReference type="InterPro" id="IPR036388">
    <property type="entry name" value="WH-like_DNA-bd_sf"/>
</dbReference>